<evidence type="ECO:0000256" key="2">
    <source>
        <dbReference type="ARBA" id="ARBA00023163"/>
    </source>
</evidence>
<gene>
    <name evidence="4" type="ORF">SAMN05660742_10733</name>
</gene>
<dbReference type="Pfam" id="PF08220">
    <property type="entry name" value="HTH_DeoR"/>
    <property type="match status" value="1"/>
</dbReference>
<feature type="domain" description="HTH deoR-type" evidence="3">
    <location>
        <begin position="6"/>
        <end position="48"/>
    </location>
</feature>
<evidence type="ECO:0000256" key="1">
    <source>
        <dbReference type="ARBA" id="ARBA00023015"/>
    </source>
</evidence>
<dbReference type="STRING" id="84035.SAMN05660742_10733"/>
<dbReference type="InterPro" id="IPR036390">
    <property type="entry name" value="WH_DNA-bd_sf"/>
</dbReference>
<dbReference type="Proteomes" id="UP000199662">
    <property type="component" value="Unassembled WGS sequence"/>
</dbReference>
<evidence type="ECO:0000259" key="3">
    <source>
        <dbReference type="Pfam" id="PF08220"/>
    </source>
</evidence>
<dbReference type="AlphaFoldDB" id="A0A1H6YVG7"/>
<name>A0A1H6YVG7_9FIRM</name>
<protein>
    <submittedName>
        <fullName evidence="4">DeoR-like helix-turn-helix domain-containing protein</fullName>
    </submittedName>
</protein>
<evidence type="ECO:0000313" key="4">
    <source>
        <dbReference type="EMBL" id="SEJ41342.1"/>
    </source>
</evidence>
<keyword evidence="2" id="KW-0804">Transcription</keyword>
<accession>A0A1H6YVG7</accession>
<evidence type="ECO:0000313" key="5">
    <source>
        <dbReference type="Proteomes" id="UP000199662"/>
    </source>
</evidence>
<keyword evidence="1" id="KW-0805">Transcription regulation</keyword>
<dbReference type="SUPFAM" id="SSF46785">
    <property type="entry name" value="Winged helix' DNA-binding domain"/>
    <property type="match status" value="1"/>
</dbReference>
<dbReference type="InterPro" id="IPR001034">
    <property type="entry name" value="DeoR_HTH"/>
</dbReference>
<dbReference type="RefSeq" id="WP_019552919.1">
    <property type="nucleotide sequence ID" value="NZ_FNZK01000007.1"/>
</dbReference>
<dbReference type="EMBL" id="FNZK01000007">
    <property type="protein sequence ID" value="SEJ41342.1"/>
    <property type="molecule type" value="Genomic_DNA"/>
</dbReference>
<sequence length="59" mass="6937">MSQEERLSIILNYLKTHKEMSIQTICHQLSISRTIARSDILKLLEQKQVVVNKNHIHIL</sequence>
<reference evidence="4 5" key="1">
    <citation type="submission" date="2016-10" db="EMBL/GenBank/DDBJ databases">
        <authorList>
            <person name="de Groot N.N."/>
        </authorList>
    </citation>
    <scope>NUCLEOTIDE SEQUENCE [LARGE SCALE GENOMIC DNA]</scope>
    <source>
        <strain evidence="4 5">DSM 2179</strain>
    </source>
</reference>
<proteinExistence type="predicted"/>
<dbReference type="InterPro" id="IPR036388">
    <property type="entry name" value="WH-like_DNA-bd_sf"/>
</dbReference>
<dbReference type="Gene3D" id="1.10.10.10">
    <property type="entry name" value="Winged helix-like DNA-binding domain superfamily/Winged helix DNA-binding domain"/>
    <property type="match status" value="1"/>
</dbReference>
<dbReference type="GO" id="GO:0003700">
    <property type="term" value="F:DNA-binding transcription factor activity"/>
    <property type="evidence" value="ECO:0007669"/>
    <property type="project" value="InterPro"/>
</dbReference>
<organism evidence="4 5">
    <name type="scientific">Propionispira arboris</name>
    <dbReference type="NCBI Taxonomy" id="84035"/>
    <lineage>
        <taxon>Bacteria</taxon>
        <taxon>Bacillati</taxon>
        <taxon>Bacillota</taxon>
        <taxon>Negativicutes</taxon>
        <taxon>Selenomonadales</taxon>
        <taxon>Selenomonadaceae</taxon>
        <taxon>Propionispira</taxon>
    </lineage>
</organism>
<keyword evidence="5" id="KW-1185">Reference proteome</keyword>